<dbReference type="SMART" id="SM00886">
    <property type="entry name" value="Dabb"/>
    <property type="match status" value="1"/>
</dbReference>
<proteinExistence type="predicted"/>
<reference evidence="3" key="1">
    <citation type="journal article" date="2014" name="Genome Announc.">
        <title>Draft genome sequence of Rhodosporidium toruloides CECT1137, an oleaginous yeast of biotechnological interest.</title>
        <authorList>
            <person name="Morin N."/>
            <person name="Calcas X."/>
            <person name="Devillers H."/>
            <person name="Durrens P."/>
            <person name="Sherman D.J."/>
            <person name="Nicaud J.-M."/>
            <person name="Neuveglise C."/>
        </authorList>
    </citation>
    <scope>NUCLEOTIDE SEQUENCE</scope>
    <source>
        <strain evidence="3">CECT1137</strain>
    </source>
</reference>
<evidence type="ECO:0000259" key="2">
    <source>
        <dbReference type="PROSITE" id="PS51502"/>
    </source>
</evidence>
<feature type="domain" description="Stress-response A/B barrel" evidence="2">
    <location>
        <begin position="4"/>
        <end position="105"/>
    </location>
</feature>
<protein>
    <submittedName>
        <fullName evidence="3">RHTO0S10e06106g1_1</fullName>
    </submittedName>
</protein>
<gene>
    <name evidence="3" type="ORF">RHTO0S_10e06106g</name>
</gene>
<organism evidence="3">
    <name type="scientific">Rhodotorula toruloides</name>
    <name type="common">Yeast</name>
    <name type="synonym">Rhodosporidium toruloides</name>
    <dbReference type="NCBI Taxonomy" id="5286"/>
    <lineage>
        <taxon>Eukaryota</taxon>
        <taxon>Fungi</taxon>
        <taxon>Dikarya</taxon>
        <taxon>Basidiomycota</taxon>
        <taxon>Pucciniomycotina</taxon>
        <taxon>Microbotryomycetes</taxon>
        <taxon>Sporidiobolales</taxon>
        <taxon>Sporidiobolaceae</taxon>
        <taxon>Rhodotorula</taxon>
    </lineage>
</organism>
<dbReference type="Pfam" id="PF07876">
    <property type="entry name" value="Dabb"/>
    <property type="match status" value="1"/>
</dbReference>
<dbReference type="InterPro" id="IPR011008">
    <property type="entry name" value="Dimeric_a/b-barrel"/>
</dbReference>
<dbReference type="InterPro" id="IPR013097">
    <property type="entry name" value="Dabb"/>
</dbReference>
<dbReference type="EMBL" id="LK052945">
    <property type="protein sequence ID" value="CDR45175.1"/>
    <property type="molecule type" value="Genomic_DNA"/>
</dbReference>
<name>A0A061B5S7_RHOTO</name>
<sequence length="115" mass="12970">MGLITHIVAFKYKDGTTDAEKHLVASSFLALQDQCKLQGTEENYLSVTGGSNNSPESFNKGCEHAWVVTFRNLQERDYYLDKDPAHQAFKEKALPFIVDAFVFDFEQGTFASTRP</sequence>
<dbReference type="PROSITE" id="PS51502">
    <property type="entry name" value="S_R_A_B_BARREL"/>
    <property type="match status" value="1"/>
</dbReference>
<dbReference type="Gene3D" id="3.30.70.100">
    <property type="match status" value="1"/>
</dbReference>
<comment type="subunit">
    <text evidence="1">Homodimer.</text>
</comment>
<dbReference type="AlphaFoldDB" id="A0A061B5S7"/>
<dbReference type="SUPFAM" id="SSF54909">
    <property type="entry name" value="Dimeric alpha+beta barrel"/>
    <property type="match status" value="1"/>
</dbReference>
<dbReference type="PANTHER" id="PTHR33178:SF10">
    <property type="entry name" value="STRESS-RESPONSE A_B BARREL DOMAIN-CONTAINING PROTEIN"/>
    <property type="match status" value="1"/>
</dbReference>
<dbReference type="InterPro" id="IPR044662">
    <property type="entry name" value="HS1/DABB1-like"/>
</dbReference>
<dbReference type="OrthoDB" id="1601230at2759"/>
<dbReference type="PANTHER" id="PTHR33178">
    <property type="match status" value="1"/>
</dbReference>
<accession>A0A061B5S7</accession>
<evidence type="ECO:0000313" key="3">
    <source>
        <dbReference type="EMBL" id="CDR45175.1"/>
    </source>
</evidence>
<evidence type="ECO:0000256" key="1">
    <source>
        <dbReference type="ARBA" id="ARBA00011738"/>
    </source>
</evidence>